<feature type="repeat" description="ANK" evidence="3">
    <location>
        <begin position="489"/>
        <end position="521"/>
    </location>
</feature>
<keyword evidence="6" id="KW-1185">Reference proteome</keyword>
<dbReference type="GO" id="GO:0005634">
    <property type="term" value="C:nucleus"/>
    <property type="evidence" value="ECO:0007669"/>
    <property type="project" value="TreeGrafter"/>
</dbReference>
<reference evidence="5" key="2">
    <citation type="submission" date="2020-03" db="EMBL/GenBank/DDBJ databases">
        <authorList>
            <person name="Fu F.-F."/>
            <person name="Chen J."/>
        </authorList>
    </citation>
    <scope>NUCLEOTIDE SEQUENCE</scope>
    <source>
        <strain evidence="5">Lc1</strain>
    </source>
</reference>
<dbReference type="Pfam" id="PF12796">
    <property type="entry name" value="Ank_2"/>
    <property type="match status" value="2"/>
</dbReference>
<evidence type="ECO:0000256" key="2">
    <source>
        <dbReference type="ARBA" id="ARBA00023043"/>
    </source>
</evidence>
<protein>
    <recommendedName>
        <fullName evidence="7">Fungal N-terminal domain-containing protein</fullName>
    </recommendedName>
</protein>
<reference evidence="5" key="1">
    <citation type="journal article" date="2020" name="Phytopathology">
        <title>Genome sequence and comparative analysis of Colletotrichum gloeosporioides isolated from Liriodendron leaves.</title>
        <authorList>
            <person name="Fu F.F."/>
            <person name="Hao Z."/>
            <person name="Wang P."/>
            <person name="Lu Y."/>
            <person name="Xue L.J."/>
            <person name="Wei G."/>
            <person name="Tian Y."/>
            <person name="Baishi H."/>
            <person name="Xu H."/>
            <person name="Shi J."/>
            <person name="Cheng T."/>
            <person name="Wang G."/>
            <person name="Yi Y."/>
            <person name="Chen J."/>
        </authorList>
    </citation>
    <scope>NUCLEOTIDE SEQUENCE</scope>
    <source>
        <strain evidence="5">Lc1</strain>
    </source>
</reference>
<evidence type="ECO:0000313" key="6">
    <source>
        <dbReference type="Proteomes" id="UP000613401"/>
    </source>
</evidence>
<comment type="caution">
    <text evidence="5">The sequence shown here is derived from an EMBL/GenBank/DDBJ whole genome shotgun (WGS) entry which is preliminary data.</text>
</comment>
<dbReference type="InterPro" id="IPR036770">
    <property type="entry name" value="Ankyrin_rpt-contain_sf"/>
</dbReference>
<organism evidence="5 6">
    <name type="scientific">Colletotrichum gloeosporioides</name>
    <name type="common">Anthracnose fungus</name>
    <name type="synonym">Glomerella cingulata</name>
    <dbReference type="NCBI Taxonomy" id="474922"/>
    <lineage>
        <taxon>Eukaryota</taxon>
        <taxon>Fungi</taxon>
        <taxon>Dikarya</taxon>
        <taxon>Ascomycota</taxon>
        <taxon>Pezizomycotina</taxon>
        <taxon>Sordariomycetes</taxon>
        <taxon>Hypocreomycetidae</taxon>
        <taxon>Glomerellales</taxon>
        <taxon>Glomerellaceae</taxon>
        <taxon>Colletotrichum</taxon>
        <taxon>Colletotrichum gloeosporioides species complex</taxon>
    </lineage>
</organism>
<sequence length="814" mass="90355">MDPLSITTSVIALVQALAVGVKFFSSMRQIPADFCDLSNELTDLQAVAEQVKTSLQEMENDDNKNAAVPGITTATIQTLEDDFVLIVHELEALCGRLQKSDRHVDMVGELRERDNVARLRAKASKTKQSLMLRFIALVSSQSTRQTKVVLDGQQAFSACFETMSDRIEAGNAVLRETQSKNNDVCASLHRMLAAEATSAEPSLPSTPHGQRPNAGVDEPLSSISIHASLRQVCPPYCKCQCHLPSSVWTPTWVRSVLGSLFFEYNDMPLLMPRKCDDLGCRNHSSLRLIYVFPKWFVSRAVFLTTSWGSLTGLGSSLYLQVPRVVPSVQMLSAVYNSDIDWIKRGISNSTVLPTDVDETGNSLLMISLRNVNLEVAKFLLDHGWSRSTRNMTGWYVHQMRQATQRAQFSLLLRTVPKRARIVLYSASKQDHLSTFDPDHRYMIEQLARGEDRQGGKSTLIHDSVLGVVPIPLPDAITQAPSDIDCLDDIGWSPLHWAIFLNDYDSFEVLRSRGAGLEVRTRGGWTPLHYAAHYEPPGSIRMAAALLKAGANAHARVQNHIGPRGETPIIFAFNNPDMIKILLEHGCDTIVQTNLNWETPLSWFARGACNVERNDLRRRNWERSLDLLVNNGMDIDLPSKQAGYEGRTPIHDAILWRNAALLELLLERGARYDAIDSNGSGILHLAAQSAGLDVIEILRDACTRGLSPNQPNVAGDPPMKILMARMLGEEAMRQPGDTVPAYDEFLLFKQLLQEIQERNLGLFRTKDHVNSVEDDAISKIGGPKAACDGDDNRTFESNLAYMNTVLSTGAIEGFS</sequence>
<feature type="compositionally biased region" description="Polar residues" evidence="4">
    <location>
        <begin position="199"/>
        <end position="208"/>
    </location>
</feature>
<feature type="repeat" description="ANK" evidence="3">
    <location>
        <begin position="644"/>
        <end position="676"/>
    </location>
</feature>
<dbReference type="InterPro" id="IPR002110">
    <property type="entry name" value="Ankyrin_rpt"/>
</dbReference>
<evidence type="ECO:0000256" key="3">
    <source>
        <dbReference type="PROSITE-ProRule" id="PRU00023"/>
    </source>
</evidence>
<dbReference type="InterPro" id="IPR050663">
    <property type="entry name" value="Ankyrin-SOCS_Box"/>
</dbReference>
<accession>A0A8H4CM59</accession>
<dbReference type="AlphaFoldDB" id="A0A8H4CM59"/>
<name>A0A8H4CM59_COLGL</name>
<dbReference type="Proteomes" id="UP000613401">
    <property type="component" value="Unassembled WGS sequence"/>
</dbReference>
<keyword evidence="1" id="KW-0677">Repeat</keyword>
<dbReference type="PANTHER" id="PTHR24193:SF121">
    <property type="entry name" value="ADA2A-CONTAINING COMPLEX COMPONENT 3, ISOFORM D"/>
    <property type="match status" value="1"/>
</dbReference>
<keyword evidence="2 3" id="KW-0040">ANK repeat</keyword>
<dbReference type="Gene3D" id="1.25.40.20">
    <property type="entry name" value="Ankyrin repeat-containing domain"/>
    <property type="match status" value="2"/>
</dbReference>
<proteinExistence type="predicted"/>
<gene>
    <name evidence="5" type="ORF">GCG54_00008035</name>
</gene>
<dbReference type="SMART" id="SM00248">
    <property type="entry name" value="ANK"/>
    <property type="match status" value="6"/>
</dbReference>
<dbReference type="SUPFAM" id="SSF48403">
    <property type="entry name" value="Ankyrin repeat"/>
    <property type="match status" value="1"/>
</dbReference>
<dbReference type="PROSITE" id="PS50297">
    <property type="entry name" value="ANK_REP_REGION"/>
    <property type="match status" value="1"/>
</dbReference>
<dbReference type="RefSeq" id="XP_045265679.1">
    <property type="nucleotide sequence ID" value="XM_045408007.1"/>
</dbReference>
<evidence type="ECO:0000256" key="1">
    <source>
        <dbReference type="ARBA" id="ARBA00022737"/>
    </source>
</evidence>
<evidence type="ECO:0000256" key="4">
    <source>
        <dbReference type="SAM" id="MobiDB-lite"/>
    </source>
</evidence>
<dbReference type="PROSITE" id="PS50088">
    <property type="entry name" value="ANK_REPEAT"/>
    <property type="match status" value="3"/>
</dbReference>
<dbReference type="GO" id="GO:0000976">
    <property type="term" value="F:transcription cis-regulatory region binding"/>
    <property type="evidence" value="ECO:0007669"/>
    <property type="project" value="TreeGrafter"/>
</dbReference>
<dbReference type="GO" id="GO:0045944">
    <property type="term" value="P:positive regulation of transcription by RNA polymerase II"/>
    <property type="evidence" value="ECO:0007669"/>
    <property type="project" value="TreeGrafter"/>
</dbReference>
<feature type="repeat" description="ANK" evidence="3">
    <location>
        <begin position="522"/>
        <end position="557"/>
    </location>
</feature>
<evidence type="ECO:0000313" key="5">
    <source>
        <dbReference type="EMBL" id="KAF3806520.1"/>
    </source>
</evidence>
<evidence type="ECO:0008006" key="7">
    <source>
        <dbReference type="Google" id="ProtNLM"/>
    </source>
</evidence>
<feature type="region of interest" description="Disordered" evidence="4">
    <location>
        <begin position="196"/>
        <end position="216"/>
    </location>
</feature>
<dbReference type="PANTHER" id="PTHR24193">
    <property type="entry name" value="ANKYRIN REPEAT PROTEIN"/>
    <property type="match status" value="1"/>
</dbReference>
<dbReference type="EMBL" id="WVTB01000035">
    <property type="protein sequence ID" value="KAF3806520.1"/>
    <property type="molecule type" value="Genomic_DNA"/>
</dbReference>
<dbReference type="GeneID" id="69015176"/>